<dbReference type="InterPro" id="IPR027417">
    <property type="entry name" value="P-loop_NTPase"/>
</dbReference>
<evidence type="ECO:0000256" key="3">
    <source>
        <dbReference type="ARBA" id="ARBA00022475"/>
    </source>
</evidence>
<dbReference type="SUPFAM" id="SSF52540">
    <property type="entry name" value="P-loop containing nucleoside triphosphate hydrolases"/>
    <property type="match status" value="1"/>
</dbReference>
<dbReference type="EMBL" id="CP010705">
    <property type="protein sequence ID" value="AUQ96451.1"/>
    <property type="molecule type" value="Genomic_DNA"/>
</dbReference>
<evidence type="ECO:0000256" key="4">
    <source>
        <dbReference type="ARBA" id="ARBA00022692"/>
    </source>
</evidence>
<dbReference type="PANTHER" id="PTHR37937:SF1">
    <property type="entry name" value="CONJUGATIVE TRANSFER: DNA TRANSPORT"/>
    <property type="match status" value="1"/>
</dbReference>
<gene>
    <name evidence="9" type="primary">virD</name>
    <name evidence="9" type="ORF">PhaeoP66_03721</name>
</gene>
<keyword evidence="3" id="KW-1003">Cell membrane</keyword>
<evidence type="ECO:0000313" key="9">
    <source>
        <dbReference type="EMBL" id="AUQ96451.1"/>
    </source>
</evidence>
<keyword evidence="4 8" id="KW-0812">Transmembrane</keyword>
<evidence type="ECO:0000256" key="1">
    <source>
        <dbReference type="ARBA" id="ARBA00004651"/>
    </source>
</evidence>
<organism evidence="9 10">
    <name type="scientific">Phaeobacter inhibens</name>
    <dbReference type="NCBI Taxonomy" id="221822"/>
    <lineage>
        <taxon>Bacteria</taxon>
        <taxon>Pseudomonadati</taxon>
        <taxon>Pseudomonadota</taxon>
        <taxon>Alphaproteobacteria</taxon>
        <taxon>Rhodobacterales</taxon>
        <taxon>Roseobacteraceae</taxon>
        <taxon>Phaeobacter</taxon>
    </lineage>
</organism>
<evidence type="ECO:0008006" key="11">
    <source>
        <dbReference type="Google" id="ProtNLM"/>
    </source>
</evidence>
<keyword evidence="6 8" id="KW-0472">Membrane</keyword>
<evidence type="ECO:0000256" key="7">
    <source>
        <dbReference type="SAM" id="MobiDB-lite"/>
    </source>
</evidence>
<proteinExistence type="inferred from homology"/>
<dbReference type="InterPro" id="IPR051539">
    <property type="entry name" value="T4SS-coupling_protein"/>
</dbReference>
<evidence type="ECO:0000256" key="5">
    <source>
        <dbReference type="ARBA" id="ARBA00022989"/>
    </source>
</evidence>
<dbReference type="PANTHER" id="PTHR37937">
    <property type="entry name" value="CONJUGATIVE TRANSFER: DNA TRANSPORT"/>
    <property type="match status" value="1"/>
</dbReference>
<comment type="subcellular location">
    <subcellularLocation>
        <location evidence="1">Cell membrane</location>
        <topology evidence="1">Multi-pass membrane protein</topology>
    </subcellularLocation>
</comment>
<reference evidence="9 10" key="2">
    <citation type="journal article" date="2017" name="Int. J. Syst. Evol. Microbiol.">
        <title>Adaptation of Surface-Associated Bacteria to the Open Ocean: A Genomically Distinct Subpopulation of Phaeobacter gallaeciensis Colonizes Pacific Mesozooplankton.</title>
        <authorList>
            <person name="Freese H.M."/>
            <person name="Methner A."/>
            <person name="Overmann J."/>
        </authorList>
    </citation>
    <scope>NUCLEOTIDE SEQUENCE [LARGE SCALE GENOMIC DNA]</scope>
    <source>
        <strain evidence="9 10">P66</strain>
    </source>
</reference>
<comment type="similarity">
    <text evidence="2">Belongs to the VirD4/TraG family.</text>
</comment>
<keyword evidence="10" id="KW-1185">Reference proteome</keyword>
<feature type="transmembrane region" description="Helical" evidence="8">
    <location>
        <begin position="43"/>
        <end position="66"/>
    </location>
</feature>
<accession>A0ABM6RJ15</accession>
<name>A0ABM6RJ15_9RHOB</name>
<evidence type="ECO:0000256" key="8">
    <source>
        <dbReference type="SAM" id="Phobius"/>
    </source>
</evidence>
<evidence type="ECO:0000313" key="10">
    <source>
        <dbReference type="Proteomes" id="UP000236536"/>
    </source>
</evidence>
<reference evidence="9 10" key="1">
    <citation type="journal article" date="2017" name="Genome Biol. Evol.">
        <title>Trajectories and Drivers of Genome Evolution in Surface-Associated Marine Phaeobacter.</title>
        <authorList>
            <person name="Freese H.M."/>
            <person name="Sikorski J."/>
            <person name="Bunk B."/>
            <person name="Scheuner C."/>
            <person name="Meier-Kolthoff J.P."/>
            <person name="Sproer C."/>
            <person name="Gram L."/>
            <person name="Overmann J."/>
        </authorList>
    </citation>
    <scope>NUCLEOTIDE SEQUENCE [LARGE SCALE GENOMIC DNA]</scope>
    <source>
        <strain evidence="9 10">P66</strain>
    </source>
</reference>
<evidence type="ECO:0000256" key="6">
    <source>
        <dbReference type="ARBA" id="ARBA00023136"/>
    </source>
</evidence>
<protein>
    <recommendedName>
        <fullName evidence="11">Conjugal transfer protein TraG</fullName>
    </recommendedName>
</protein>
<dbReference type="CDD" id="cd01127">
    <property type="entry name" value="TrwB_TraG_TraD_VirD4"/>
    <property type="match status" value="2"/>
</dbReference>
<sequence>MTMRNTFAVGGIALSIGLLVLSSNADAQSLFSTQSRYGFHQPNLFYLRAALIAVSGIAGFGLGWFLSPQAAPLRRMILIVVLGLLAVIAIVDNGVMGWGLSSFMAMIAFAIGLGYWLRPLVERLRERPTSFGSARWANLDDLDKQKLLGSTGLSLGYVYDQQAEQHAMRYHGDRHLLTIAPNRSGKGTTAIIPNLLQYQGSIVVIDPKGENAMITAKQRQTMGHDVLVVDPMGITGMKAARLNPLDWLSIGDIEIGDNAMLLADSIIRSEGGDDPFWNEEAKALLRGVMLHVATDPSEDGQRHLGRVRDLLLLDGEDMKALFTSMLQSPLQVVRSTAARSLQKEAKLLSNVLASVQAQTHFLDSPRLRDNLAHSDFDFADLKHKPMTIYLILPSDKLNSHGSWLRLLIQQALSVNARNIECQPDQPVLFLLDELPALGRLTMVEQAYGLMAGYGMQLWGIAQDASQLKRIYGDGWETFISNAGVLQYFGSRDQMTADYFSALCGVTTVWNASTALARAFGQTSGGNSSSTSTTITHTDTATGSQRKLAYPDELMRMDEARQLLFVENGHPIMGSKLPWFQDPKLKELGVNLHAQADAKAGQAHAAA</sequence>
<dbReference type="InterPro" id="IPR003688">
    <property type="entry name" value="TraG/VirD4"/>
</dbReference>
<feature type="region of interest" description="Disordered" evidence="7">
    <location>
        <begin position="522"/>
        <end position="543"/>
    </location>
</feature>
<dbReference type="Pfam" id="PF02534">
    <property type="entry name" value="T4SS-DNA_transf"/>
    <property type="match status" value="1"/>
</dbReference>
<dbReference type="Gene3D" id="3.40.50.300">
    <property type="entry name" value="P-loop containing nucleotide triphosphate hydrolases"/>
    <property type="match status" value="1"/>
</dbReference>
<keyword evidence="5 8" id="KW-1133">Transmembrane helix</keyword>
<dbReference type="RefSeq" id="WP_102875237.1">
    <property type="nucleotide sequence ID" value="NZ_CP010599.1"/>
</dbReference>
<dbReference type="Proteomes" id="UP000236536">
    <property type="component" value="Chromosome"/>
</dbReference>
<feature type="transmembrane region" description="Helical" evidence="8">
    <location>
        <begin position="73"/>
        <end position="91"/>
    </location>
</feature>
<evidence type="ECO:0000256" key="2">
    <source>
        <dbReference type="ARBA" id="ARBA00008806"/>
    </source>
</evidence>